<sequence>MILLNLIYVLWVVVVPIICHTPDEQLLAREPSKLTGCIVIFTPHYDPTTPQQVTETNDRIRILMDSYRKYVENELENTVKFEYSTVFYGMAIEFNNLDKIHEMIIQSSSIEVDRLDIDNYELMESEIKKLFQNYRKDELSKYGIDLVYQSDTPVSIDEPMM</sequence>
<evidence type="ECO:0000256" key="1">
    <source>
        <dbReference type="SAM" id="SignalP"/>
    </source>
</evidence>
<dbReference type="Proteomes" id="UP000000599">
    <property type="component" value="Chromosome D"/>
</dbReference>
<dbReference type="VEuPathDB" id="FungiDB:DEHA2D03938g"/>
<organism evidence="2 3">
    <name type="scientific">Debaryomyces hansenii (strain ATCC 36239 / CBS 767 / BCRC 21394 / JCM 1990 / NBRC 0083 / IGC 2968)</name>
    <name type="common">Yeast</name>
    <name type="synonym">Torulaspora hansenii</name>
    <dbReference type="NCBI Taxonomy" id="284592"/>
    <lineage>
        <taxon>Eukaryota</taxon>
        <taxon>Fungi</taxon>
        <taxon>Dikarya</taxon>
        <taxon>Ascomycota</taxon>
        <taxon>Saccharomycotina</taxon>
        <taxon>Pichiomycetes</taxon>
        <taxon>Debaryomycetaceae</taxon>
        <taxon>Debaryomyces</taxon>
    </lineage>
</organism>
<dbReference type="KEGG" id="dha:DEHA2D03938g"/>
<dbReference type="RefSeq" id="XP_458638.2">
    <property type="nucleotide sequence ID" value="XM_458638.1"/>
</dbReference>
<reference evidence="2 3" key="1">
    <citation type="journal article" date="2004" name="Nature">
        <title>Genome evolution in yeasts.</title>
        <authorList>
            <consortium name="Genolevures"/>
            <person name="Dujon B."/>
            <person name="Sherman D."/>
            <person name="Fischer G."/>
            <person name="Durrens P."/>
            <person name="Casaregola S."/>
            <person name="Lafontaine I."/>
            <person name="de Montigny J."/>
            <person name="Marck C."/>
            <person name="Neuveglise C."/>
            <person name="Talla E."/>
            <person name="Goffard N."/>
            <person name="Frangeul L."/>
            <person name="Aigle M."/>
            <person name="Anthouard V."/>
            <person name="Babour A."/>
            <person name="Barbe V."/>
            <person name="Barnay S."/>
            <person name="Blanchin S."/>
            <person name="Beckerich J.M."/>
            <person name="Beyne E."/>
            <person name="Bleykasten C."/>
            <person name="Boisrame A."/>
            <person name="Boyer J."/>
            <person name="Cattolico L."/>
            <person name="Confanioleri F."/>
            <person name="de Daruvar A."/>
            <person name="Despons L."/>
            <person name="Fabre E."/>
            <person name="Fairhead C."/>
            <person name="Ferry-Dumazet H."/>
            <person name="Groppi A."/>
            <person name="Hantraye F."/>
            <person name="Hennequin C."/>
            <person name="Jauniaux N."/>
            <person name="Joyet P."/>
            <person name="Kachouri R."/>
            <person name="Kerrest A."/>
            <person name="Koszul R."/>
            <person name="Lemaire M."/>
            <person name="Lesur I."/>
            <person name="Ma L."/>
            <person name="Muller H."/>
            <person name="Nicaud J.M."/>
            <person name="Nikolski M."/>
            <person name="Oztas S."/>
            <person name="Ozier-Kalogeropoulos O."/>
            <person name="Pellenz S."/>
            <person name="Potier S."/>
            <person name="Richard G.F."/>
            <person name="Straub M.L."/>
            <person name="Suleau A."/>
            <person name="Swennene D."/>
            <person name="Tekaia F."/>
            <person name="Wesolowski-Louvel M."/>
            <person name="Westhof E."/>
            <person name="Wirth B."/>
            <person name="Zeniou-Meyer M."/>
            <person name="Zivanovic I."/>
            <person name="Bolotin-Fukuhara M."/>
            <person name="Thierry A."/>
            <person name="Bouchier C."/>
            <person name="Caudron B."/>
            <person name="Scarpelli C."/>
            <person name="Gaillardin C."/>
            <person name="Weissenbach J."/>
            <person name="Wincker P."/>
            <person name="Souciet J.L."/>
        </authorList>
    </citation>
    <scope>NUCLEOTIDE SEQUENCE [LARGE SCALE GENOMIC DNA]</scope>
    <source>
        <strain evidence="3">ATCC 36239 / CBS 767 / BCRC 21394 / JCM 1990 / NBRC 0083 / IGC 2968</strain>
    </source>
</reference>
<dbReference type="HOGENOM" id="CLU_1643651_0_0_1"/>
<dbReference type="EMBL" id="CR382136">
    <property type="protein sequence ID" value="CAG86777.2"/>
    <property type="molecule type" value="Genomic_DNA"/>
</dbReference>
<accession>Q6BT32</accession>
<protein>
    <submittedName>
        <fullName evidence="2">DEHA2D03938p</fullName>
    </submittedName>
</protein>
<dbReference type="OMA" id="ICHTPDE"/>
<dbReference type="AlphaFoldDB" id="Q6BT32"/>
<name>Q6BT32_DEBHA</name>
<keyword evidence="3" id="KW-1185">Reference proteome</keyword>
<dbReference type="eggNOG" id="ENOG502RP8B">
    <property type="taxonomic scope" value="Eukaryota"/>
</dbReference>
<evidence type="ECO:0000313" key="2">
    <source>
        <dbReference type="EMBL" id="CAG86777.2"/>
    </source>
</evidence>
<feature type="signal peptide" evidence="1">
    <location>
        <begin position="1"/>
        <end position="19"/>
    </location>
</feature>
<evidence type="ECO:0000313" key="3">
    <source>
        <dbReference type="Proteomes" id="UP000000599"/>
    </source>
</evidence>
<feature type="chain" id="PRO_5004271514" evidence="1">
    <location>
        <begin position="20"/>
        <end position="161"/>
    </location>
</feature>
<proteinExistence type="predicted"/>
<dbReference type="OrthoDB" id="10267024at2759"/>
<dbReference type="GeneID" id="2901163"/>
<gene>
    <name evidence="2" type="ordered locus">DEHA2D03938g</name>
</gene>
<dbReference type="InParanoid" id="Q6BT32"/>
<keyword evidence="1" id="KW-0732">Signal</keyword>